<keyword evidence="2" id="KW-1133">Transmembrane helix</keyword>
<dbReference type="EMBL" id="CVRB01000003">
    <property type="protein sequence ID" value="CRK83380.1"/>
    <property type="molecule type" value="Genomic_DNA"/>
</dbReference>
<reference evidence="4" key="1">
    <citation type="submission" date="2015-05" db="EMBL/GenBank/DDBJ databases">
        <authorList>
            <person name="Urmite Genomes"/>
        </authorList>
    </citation>
    <scope>NUCLEOTIDE SEQUENCE [LARGE SCALE GENOMIC DNA]</scope>
    <source>
        <strain evidence="4">LF1</strain>
    </source>
</reference>
<keyword evidence="2" id="KW-0472">Membrane</keyword>
<evidence type="ECO:0000313" key="4">
    <source>
        <dbReference type="Proteomes" id="UP000199087"/>
    </source>
</evidence>
<organism evidence="3 4">
    <name type="scientific">Neobacillus massiliamazoniensis</name>
    <dbReference type="NCBI Taxonomy" id="1499688"/>
    <lineage>
        <taxon>Bacteria</taxon>
        <taxon>Bacillati</taxon>
        <taxon>Bacillota</taxon>
        <taxon>Bacilli</taxon>
        <taxon>Bacillales</taxon>
        <taxon>Bacillaceae</taxon>
        <taxon>Neobacillus</taxon>
    </lineage>
</organism>
<accession>A0A0U1NZC9</accession>
<evidence type="ECO:0000313" key="3">
    <source>
        <dbReference type="EMBL" id="CRK83380.1"/>
    </source>
</evidence>
<dbReference type="Pfam" id="PF12978">
    <property type="entry name" value="DUF3862"/>
    <property type="match status" value="1"/>
</dbReference>
<dbReference type="Proteomes" id="UP000199087">
    <property type="component" value="Unassembled WGS sequence"/>
</dbReference>
<protein>
    <recommendedName>
        <fullName evidence="5">DUF3862 domain-containing protein</fullName>
    </recommendedName>
</protein>
<evidence type="ECO:0008006" key="5">
    <source>
        <dbReference type="Google" id="ProtNLM"/>
    </source>
</evidence>
<proteinExistence type="predicted"/>
<keyword evidence="2" id="KW-0812">Transmembrane</keyword>
<dbReference type="AlphaFoldDB" id="A0A0U1NZC9"/>
<dbReference type="InterPro" id="IPR037873">
    <property type="entry name" value="BamE-like"/>
</dbReference>
<evidence type="ECO:0000256" key="2">
    <source>
        <dbReference type="SAM" id="Phobius"/>
    </source>
</evidence>
<keyword evidence="1" id="KW-0732">Signal</keyword>
<name>A0A0U1NZC9_9BACI</name>
<keyword evidence="4" id="KW-1185">Reference proteome</keyword>
<dbReference type="RefSeq" id="WP_176699836.1">
    <property type="nucleotide sequence ID" value="NZ_CVRB01000003.1"/>
</dbReference>
<evidence type="ECO:0000256" key="1">
    <source>
        <dbReference type="ARBA" id="ARBA00022729"/>
    </source>
</evidence>
<gene>
    <name evidence="3" type="ORF">BN000_03348</name>
</gene>
<sequence length="123" mass="12739">MGKLFKLGMLVVSSVVLIFIIVGVINGVTIMGNGVSNSHQSASSLPGKAEYDKIRVGDAKTGKGGMTIAEVEKILGQPTTQTEGKSGNLEIKGYTFATNAGPNSIMVTFINGYASGKTQTGLK</sequence>
<feature type="transmembrane region" description="Helical" evidence="2">
    <location>
        <begin position="7"/>
        <end position="31"/>
    </location>
</feature>
<dbReference type="Gene3D" id="3.30.1450.10">
    <property type="match status" value="1"/>
</dbReference>
<dbReference type="InterPro" id="IPR024418">
    <property type="entry name" value="DUF3862"/>
</dbReference>